<reference evidence="3" key="2">
    <citation type="submission" date="2007-04" db="EMBL/GenBank/DDBJ databases">
        <title>The genome of the human body louse.</title>
        <authorList>
            <consortium name="The Human Body Louse Genome Consortium"/>
            <person name="Kirkness E."/>
            <person name="Walenz B."/>
            <person name="Hass B."/>
            <person name="Bruggner R."/>
            <person name="Strausberg R."/>
        </authorList>
    </citation>
    <scope>NUCLEOTIDE SEQUENCE</scope>
    <source>
        <strain evidence="3">USDA</strain>
    </source>
</reference>
<reference evidence="3" key="1">
    <citation type="submission" date="2007-04" db="EMBL/GenBank/DDBJ databases">
        <title>Annotation of Pediculus humanus corporis strain USDA.</title>
        <authorList>
            <person name="Kirkness E."/>
            <person name="Hannick L."/>
            <person name="Hass B."/>
            <person name="Bruggner R."/>
            <person name="Lawson D."/>
            <person name="Bidwell S."/>
            <person name="Joardar V."/>
            <person name="Caler E."/>
            <person name="Walenz B."/>
            <person name="Inman J."/>
            <person name="Schobel S."/>
            <person name="Galinsky K."/>
            <person name="Amedeo P."/>
            <person name="Strausberg R."/>
        </authorList>
    </citation>
    <scope>NUCLEOTIDE SEQUENCE</scope>
    <source>
        <strain evidence="3">USDA</strain>
    </source>
</reference>
<organism>
    <name type="scientific">Pediculus humanus subsp. corporis</name>
    <name type="common">Body louse</name>
    <dbReference type="NCBI Taxonomy" id="121224"/>
    <lineage>
        <taxon>Eukaryota</taxon>
        <taxon>Metazoa</taxon>
        <taxon>Ecdysozoa</taxon>
        <taxon>Arthropoda</taxon>
        <taxon>Hexapoda</taxon>
        <taxon>Insecta</taxon>
        <taxon>Pterygota</taxon>
        <taxon>Neoptera</taxon>
        <taxon>Paraneoptera</taxon>
        <taxon>Psocodea</taxon>
        <taxon>Troctomorpha</taxon>
        <taxon>Phthiraptera</taxon>
        <taxon>Anoplura</taxon>
        <taxon>Pediculidae</taxon>
        <taxon>Pediculus</taxon>
    </lineage>
</organism>
<evidence type="ECO:0000313" key="3">
    <source>
        <dbReference type="EMBL" id="EEB16839.1"/>
    </source>
</evidence>
<keyword evidence="2" id="KW-0472">Membrane</keyword>
<dbReference type="GeneID" id="8230869"/>
<dbReference type="RefSeq" id="XP_002429577.1">
    <property type="nucleotide sequence ID" value="XM_002429532.1"/>
</dbReference>
<accession>E0VTY3</accession>
<evidence type="ECO:0000313" key="5">
    <source>
        <dbReference type="Proteomes" id="UP000009046"/>
    </source>
</evidence>
<dbReference type="KEGG" id="phu:Phum_PHUM440240"/>
<dbReference type="CTD" id="8230869"/>
<dbReference type="EMBL" id="DS235775">
    <property type="protein sequence ID" value="EEB16839.1"/>
    <property type="molecule type" value="Genomic_DNA"/>
</dbReference>
<keyword evidence="5" id="KW-1185">Reference proteome</keyword>
<evidence type="ECO:0000256" key="2">
    <source>
        <dbReference type="SAM" id="Phobius"/>
    </source>
</evidence>
<sequence length="308" mass="34719">MCGILWRNPGCVRLFAIIWAVVIIGYFGIGFWYFCRYMRFHANSILDGFFFYSNNYCFVGPDAILTIWHILTLALIILNLLMLFYVAYLLKYAHCVCFIPCSPNPCLKPPRPSTPNCCKKKPWIKRFLEPSQCCPPTKMIPQCPPPCPQKPCPVPCPRINVEFIPIPGSQKLACPDRSDPNRQLPMGQQPPQTQSQPQLQTQPYQTQGQCQQQQVTKCCSQQKTVSTPYNPNDGYCGTCSPQDVCSKPPSNLPPCSPPGPTSCSVPCSSVSQPSDRQYIQQTTTNKGKKKKIPVKKKIWEKNHLAVIL</sequence>
<dbReference type="InParanoid" id="E0VTY3"/>
<name>E0VTY3_PEDHC</name>
<gene>
    <name evidence="4" type="primary">8230869</name>
    <name evidence="3" type="ORF">Phum_PHUM440240</name>
</gene>
<proteinExistence type="predicted"/>
<dbReference type="AlphaFoldDB" id="E0VTY3"/>
<keyword evidence="2" id="KW-1133">Transmembrane helix</keyword>
<reference evidence="4" key="3">
    <citation type="submission" date="2020-05" db="UniProtKB">
        <authorList>
            <consortium name="EnsemblMetazoa"/>
        </authorList>
    </citation>
    <scope>IDENTIFICATION</scope>
    <source>
        <strain evidence="4">USDA</strain>
    </source>
</reference>
<dbReference type="VEuPathDB" id="VectorBase:PHUM440240"/>
<evidence type="ECO:0000256" key="1">
    <source>
        <dbReference type="SAM" id="MobiDB-lite"/>
    </source>
</evidence>
<dbReference type="Proteomes" id="UP000009046">
    <property type="component" value="Unassembled WGS sequence"/>
</dbReference>
<protein>
    <submittedName>
        <fullName evidence="3 4">Uncharacterized protein</fullName>
    </submittedName>
</protein>
<dbReference type="EnsemblMetazoa" id="PHUM440240-RA">
    <property type="protein sequence ID" value="PHUM440240-PA"/>
    <property type="gene ID" value="PHUM440240"/>
</dbReference>
<feature type="transmembrane region" description="Helical" evidence="2">
    <location>
        <begin position="67"/>
        <end position="90"/>
    </location>
</feature>
<feature type="region of interest" description="Disordered" evidence="1">
    <location>
        <begin position="175"/>
        <end position="205"/>
    </location>
</feature>
<dbReference type="HOGENOM" id="CLU_904011_0_0_1"/>
<dbReference type="EMBL" id="AAZO01005371">
    <property type="status" value="NOT_ANNOTATED_CDS"/>
    <property type="molecule type" value="Genomic_DNA"/>
</dbReference>
<feature type="transmembrane region" description="Helical" evidence="2">
    <location>
        <begin position="12"/>
        <end position="34"/>
    </location>
</feature>
<keyword evidence="2" id="KW-0812">Transmembrane</keyword>
<evidence type="ECO:0000313" key="4">
    <source>
        <dbReference type="EnsemblMetazoa" id="PHUM440240-PA"/>
    </source>
</evidence>
<feature type="compositionally biased region" description="Low complexity" evidence="1">
    <location>
        <begin position="189"/>
        <end position="205"/>
    </location>
</feature>